<name>A0AAD5CN47_AMBAR</name>
<feature type="domain" description="Thioredoxin" evidence="3">
    <location>
        <begin position="10"/>
        <end position="158"/>
    </location>
</feature>
<comment type="caution">
    <text evidence="4">The sequence shown here is derived from an EMBL/GenBank/DDBJ whole genome shotgun (WGS) entry which is preliminary data.</text>
</comment>
<feature type="non-terminal residue" evidence="4">
    <location>
        <position position="159"/>
    </location>
</feature>
<sequence>MAPINLQNSQLIFIAVTIFSLLTSSISSVDKIDAGNYVLTLDHTNFSQAASDHTFLVVQFYAPCLSSSEKMHKLLCKYVEELAPEYEKAASLLSTHEPPIVLAKMDGSAEENKEVADRFHITGYPTIVALQNEGRHFHYYTGPREADDIVRTLKRLVCP</sequence>
<protein>
    <recommendedName>
        <fullName evidence="3">Thioredoxin domain-containing protein</fullName>
    </recommendedName>
</protein>
<dbReference type="Proteomes" id="UP001206925">
    <property type="component" value="Unassembled WGS sequence"/>
</dbReference>
<gene>
    <name evidence="4" type="ORF">M8C21_000740</name>
</gene>
<dbReference type="InterPro" id="IPR013766">
    <property type="entry name" value="Thioredoxin_domain"/>
</dbReference>
<accession>A0AAD5CN47</accession>
<dbReference type="CDD" id="cd02961">
    <property type="entry name" value="PDI_a_family"/>
    <property type="match status" value="1"/>
</dbReference>
<comment type="similarity">
    <text evidence="1">Belongs to the protein disulfide isomerase family.</text>
</comment>
<evidence type="ECO:0000256" key="2">
    <source>
        <dbReference type="SAM" id="SignalP"/>
    </source>
</evidence>
<evidence type="ECO:0000313" key="4">
    <source>
        <dbReference type="EMBL" id="KAI7743541.1"/>
    </source>
</evidence>
<evidence type="ECO:0000256" key="1">
    <source>
        <dbReference type="ARBA" id="ARBA00006347"/>
    </source>
</evidence>
<dbReference type="PANTHER" id="PTHR18929:SF224">
    <property type="entry name" value="PROTEIN DISULFIDE-ISOMERASE"/>
    <property type="match status" value="1"/>
</dbReference>
<evidence type="ECO:0000313" key="5">
    <source>
        <dbReference type="Proteomes" id="UP001206925"/>
    </source>
</evidence>
<dbReference type="Pfam" id="PF00085">
    <property type="entry name" value="Thioredoxin"/>
    <property type="match status" value="1"/>
</dbReference>
<keyword evidence="2" id="KW-0732">Signal</keyword>
<feature type="signal peptide" evidence="2">
    <location>
        <begin position="1"/>
        <end position="27"/>
    </location>
</feature>
<proteinExistence type="inferred from homology"/>
<dbReference type="EMBL" id="JAMZMK010007713">
    <property type="protein sequence ID" value="KAI7743541.1"/>
    <property type="molecule type" value="Genomic_DNA"/>
</dbReference>
<evidence type="ECO:0000259" key="3">
    <source>
        <dbReference type="PROSITE" id="PS51352"/>
    </source>
</evidence>
<dbReference type="GO" id="GO:0034976">
    <property type="term" value="P:response to endoplasmic reticulum stress"/>
    <property type="evidence" value="ECO:0007669"/>
    <property type="project" value="TreeGrafter"/>
</dbReference>
<keyword evidence="5" id="KW-1185">Reference proteome</keyword>
<dbReference type="InterPro" id="IPR036249">
    <property type="entry name" value="Thioredoxin-like_sf"/>
</dbReference>
<dbReference type="AlphaFoldDB" id="A0AAD5CN47"/>
<organism evidence="4 5">
    <name type="scientific">Ambrosia artemisiifolia</name>
    <name type="common">Common ragweed</name>
    <dbReference type="NCBI Taxonomy" id="4212"/>
    <lineage>
        <taxon>Eukaryota</taxon>
        <taxon>Viridiplantae</taxon>
        <taxon>Streptophyta</taxon>
        <taxon>Embryophyta</taxon>
        <taxon>Tracheophyta</taxon>
        <taxon>Spermatophyta</taxon>
        <taxon>Magnoliopsida</taxon>
        <taxon>eudicotyledons</taxon>
        <taxon>Gunneridae</taxon>
        <taxon>Pentapetalae</taxon>
        <taxon>asterids</taxon>
        <taxon>campanulids</taxon>
        <taxon>Asterales</taxon>
        <taxon>Asteraceae</taxon>
        <taxon>Asteroideae</taxon>
        <taxon>Heliantheae alliance</taxon>
        <taxon>Heliantheae</taxon>
        <taxon>Ambrosia</taxon>
    </lineage>
</organism>
<dbReference type="PROSITE" id="PS51352">
    <property type="entry name" value="THIOREDOXIN_2"/>
    <property type="match status" value="1"/>
</dbReference>
<dbReference type="SUPFAM" id="SSF52833">
    <property type="entry name" value="Thioredoxin-like"/>
    <property type="match status" value="1"/>
</dbReference>
<feature type="chain" id="PRO_5041968264" description="Thioredoxin domain-containing protein" evidence="2">
    <location>
        <begin position="28"/>
        <end position="159"/>
    </location>
</feature>
<dbReference type="PANTHER" id="PTHR18929">
    <property type="entry name" value="PROTEIN DISULFIDE ISOMERASE"/>
    <property type="match status" value="1"/>
</dbReference>
<dbReference type="GO" id="GO:0006457">
    <property type="term" value="P:protein folding"/>
    <property type="evidence" value="ECO:0007669"/>
    <property type="project" value="TreeGrafter"/>
</dbReference>
<dbReference type="GO" id="GO:0005783">
    <property type="term" value="C:endoplasmic reticulum"/>
    <property type="evidence" value="ECO:0007669"/>
    <property type="project" value="TreeGrafter"/>
</dbReference>
<dbReference type="GO" id="GO:0003756">
    <property type="term" value="F:protein disulfide isomerase activity"/>
    <property type="evidence" value="ECO:0007669"/>
    <property type="project" value="TreeGrafter"/>
</dbReference>
<reference evidence="4" key="1">
    <citation type="submission" date="2022-06" db="EMBL/GenBank/DDBJ databases">
        <title>Uncovering the hologenomic basis of an extraordinary plant invasion.</title>
        <authorList>
            <person name="Bieker V.C."/>
            <person name="Martin M.D."/>
            <person name="Gilbert T."/>
            <person name="Hodgins K."/>
            <person name="Battlay P."/>
            <person name="Petersen B."/>
            <person name="Wilson J."/>
        </authorList>
    </citation>
    <scope>NUCLEOTIDE SEQUENCE</scope>
    <source>
        <strain evidence="4">AA19_3_7</strain>
        <tissue evidence="4">Leaf</tissue>
    </source>
</reference>
<dbReference type="Gene3D" id="3.40.30.10">
    <property type="entry name" value="Glutaredoxin"/>
    <property type="match status" value="1"/>
</dbReference>